<evidence type="ECO:0000313" key="2">
    <source>
        <dbReference type="Proteomes" id="UP000036426"/>
    </source>
</evidence>
<dbReference type="OrthoDB" id="5826364at2"/>
<protein>
    <submittedName>
        <fullName evidence="1">Uncharacterized protein</fullName>
    </submittedName>
</protein>
<comment type="caution">
    <text evidence="1">The sequence shown here is derived from an EMBL/GenBank/DDBJ whole genome shotgun (WGS) entry which is preliminary data.</text>
</comment>
<reference evidence="1 2" key="1">
    <citation type="submission" date="2015-05" db="EMBL/GenBank/DDBJ databases">
        <title>Photobacterium galathea sp. nov.</title>
        <authorList>
            <person name="Machado H."/>
            <person name="Gram L."/>
        </authorList>
    </citation>
    <scope>NUCLEOTIDE SEQUENCE [LARGE SCALE GENOMIC DNA]</scope>
    <source>
        <strain evidence="1 2">DSM 25995</strain>
    </source>
</reference>
<sequence>MDSVDFDGIKRDVSDKVKLIFETFEDNHNRLPTMEEFRVLFHDHAEHYIGPEDRLSIEAGYQGREKMQERERKLWRVVNELEAEQRCLRTDWD</sequence>
<proteinExistence type="predicted"/>
<name>A0A0J1JIS4_9GAMM</name>
<gene>
    <name evidence="1" type="ORF">ABT58_05835</name>
</gene>
<keyword evidence="2" id="KW-1185">Reference proteome</keyword>
<dbReference type="AlphaFoldDB" id="A0A0J1JIS4"/>
<dbReference type="EMBL" id="LDOV01000010">
    <property type="protein sequence ID" value="KLV01922.1"/>
    <property type="molecule type" value="Genomic_DNA"/>
</dbReference>
<dbReference type="Proteomes" id="UP000036426">
    <property type="component" value="Unassembled WGS sequence"/>
</dbReference>
<organism evidence="1 2">
    <name type="scientific">Photobacterium aphoticum</name>
    <dbReference type="NCBI Taxonomy" id="754436"/>
    <lineage>
        <taxon>Bacteria</taxon>
        <taxon>Pseudomonadati</taxon>
        <taxon>Pseudomonadota</taxon>
        <taxon>Gammaproteobacteria</taxon>
        <taxon>Vibrionales</taxon>
        <taxon>Vibrionaceae</taxon>
        <taxon>Photobacterium</taxon>
    </lineage>
</organism>
<dbReference type="RefSeq" id="WP_047873375.1">
    <property type="nucleotide sequence ID" value="NZ_BMYC01000001.1"/>
</dbReference>
<evidence type="ECO:0000313" key="1">
    <source>
        <dbReference type="EMBL" id="KLV01922.1"/>
    </source>
</evidence>
<accession>A0A0J1JIS4</accession>
<dbReference type="PATRIC" id="fig|754436.4.peg.1239"/>